<name>A0A2G8L8X8_STIJA</name>
<gene>
    <name evidence="6" type="ORF">BSL78_06456</name>
</gene>
<dbReference type="SMART" id="SM00336">
    <property type="entry name" value="BBOX"/>
    <property type="match status" value="1"/>
</dbReference>
<dbReference type="PANTHER" id="PTHR24103">
    <property type="entry name" value="E3 UBIQUITIN-PROTEIN LIGASE TRIM"/>
    <property type="match status" value="1"/>
</dbReference>
<sequence length="561" mass="63822">MAESIRTSCTRCLKKYPRYLLSMQTSCDHLLCSKCSTEILHISFSCPKCRPLITLPGPATDGTHQPLCLDHNSNAEFYCYSCQAFVCSKCLLKTHKIPDHEVAVLDDDTTRKVKANLLETLNQFQREIADIAQSIAHAKRVCKEDKERLAETISTNQKQAAAIIQCLNENLLDELQRKFQETSDIFTLIDRQCKKAEEETSNTLESIKADKSADLAQIKCKFEDIKAKCHQLKQVKIPSNLNLKFEDELQAIAFGNLVPSRADNEDSSGYTRLMTPLPKWILKDTTDIKGCELDFANMICINEDWIVHLSNLYGSLCISVKHFSIKQASEFRQPFILPMPSYNWTVARTAGHDRSILIASCRTVTLISFRREDMEVKHTLEVSIDVEAISWDEYGIDCYLLAKNLRDIHWLSRNGELKFLCTLGTALDSPGSMQVYNQTTLAFLDISSREVYSRDFITNVKGTKTLLKQPLPREWKLKTDTFVPRAVVCMPSPGYHIVLFHGGDCVAVGQYDENFRFLGWIVTVKSPSEEDFMDIAVQGDKIFLLFETKLLVYGKQQSTRK</sequence>
<keyword evidence="1 3" id="KW-0863">Zinc-finger</keyword>
<dbReference type="Proteomes" id="UP000230750">
    <property type="component" value="Unassembled WGS sequence"/>
</dbReference>
<evidence type="ECO:0000259" key="4">
    <source>
        <dbReference type="PROSITE" id="PS50089"/>
    </source>
</evidence>
<dbReference type="Pfam" id="PF00643">
    <property type="entry name" value="zf-B_box"/>
    <property type="match status" value="1"/>
</dbReference>
<keyword evidence="2" id="KW-0862">Zinc</keyword>
<evidence type="ECO:0000256" key="2">
    <source>
        <dbReference type="ARBA" id="ARBA00022833"/>
    </source>
</evidence>
<evidence type="ECO:0000313" key="7">
    <source>
        <dbReference type="Proteomes" id="UP000230750"/>
    </source>
</evidence>
<dbReference type="InterPro" id="IPR050143">
    <property type="entry name" value="TRIM/RBCC"/>
</dbReference>
<dbReference type="InterPro" id="IPR000315">
    <property type="entry name" value="Znf_B-box"/>
</dbReference>
<dbReference type="GO" id="GO:0008270">
    <property type="term" value="F:zinc ion binding"/>
    <property type="evidence" value="ECO:0007669"/>
    <property type="project" value="UniProtKB-KW"/>
</dbReference>
<evidence type="ECO:0000256" key="1">
    <source>
        <dbReference type="ARBA" id="ARBA00022771"/>
    </source>
</evidence>
<dbReference type="EMBL" id="MRZV01000169">
    <property type="protein sequence ID" value="PIK56600.1"/>
    <property type="molecule type" value="Genomic_DNA"/>
</dbReference>
<protein>
    <submittedName>
        <fullName evidence="6">Putative brain tumor protein-like</fullName>
    </submittedName>
</protein>
<dbReference type="SUPFAM" id="SSF57850">
    <property type="entry name" value="RING/U-box"/>
    <property type="match status" value="1"/>
</dbReference>
<dbReference type="PROSITE" id="PS50119">
    <property type="entry name" value="ZF_BBOX"/>
    <property type="match status" value="1"/>
</dbReference>
<evidence type="ECO:0000313" key="6">
    <source>
        <dbReference type="EMBL" id="PIK56600.1"/>
    </source>
</evidence>
<keyword evidence="7" id="KW-1185">Reference proteome</keyword>
<reference evidence="6 7" key="1">
    <citation type="journal article" date="2017" name="PLoS Biol.">
        <title>The sea cucumber genome provides insights into morphological evolution and visceral regeneration.</title>
        <authorList>
            <person name="Zhang X."/>
            <person name="Sun L."/>
            <person name="Yuan J."/>
            <person name="Sun Y."/>
            <person name="Gao Y."/>
            <person name="Zhang L."/>
            <person name="Li S."/>
            <person name="Dai H."/>
            <person name="Hamel J.F."/>
            <person name="Liu C."/>
            <person name="Yu Y."/>
            <person name="Liu S."/>
            <person name="Lin W."/>
            <person name="Guo K."/>
            <person name="Jin S."/>
            <person name="Xu P."/>
            <person name="Storey K.B."/>
            <person name="Huan P."/>
            <person name="Zhang T."/>
            <person name="Zhou Y."/>
            <person name="Zhang J."/>
            <person name="Lin C."/>
            <person name="Li X."/>
            <person name="Xing L."/>
            <person name="Huo D."/>
            <person name="Sun M."/>
            <person name="Wang L."/>
            <person name="Mercier A."/>
            <person name="Li F."/>
            <person name="Yang H."/>
            <person name="Xiang J."/>
        </authorList>
    </citation>
    <scope>NUCLEOTIDE SEQUENCE [LARGE SCALE GENOMIC DNA]</scope>
    <source>
        <strain evidence="6">Shaxun</strain>
        <tissue evidence="6">Muscle</tissue>
    </source>
</reference>
<dbReference type="Gene3D" id="3.30.160.60">
    <property type="entry name" value="Classic Zinc Finger"/>
    <property type="match status" value="1"/>
</dbReference>
<dbReference type="AlphaFoldDB" id="A0A2G8L8X8"/>
<proteinExistence type="predicted"/>
<organism evidence="6 7">
    <name type="scientific">Stichopus japonicus</name>
    <name type="common">Sea cucumber</name>
    <dbReference type="NCBI Taxonomy" id="307972"/>
    <lineage>
        <taxon>Eukaryota</taxon>
        <taxon>Metazoa</taxon>
        <taxon>Echinodermata</taxon>
        <taxon>Eleutherozoa</taxon>
        <taxon>Echinozoa</taxon>
        <taxon>Holothuroidea</taxon>
        <taxon>Aspidochirotacea</taxon>
        <taxon>Aspidochirotida</taxon>
        <taxon>Stichopodidae</taxon>
        <taxon>Apostichopus</taxon>
    </lineage>
</organism>
<dbReference type="InterPro" id="IPR001841">
    <property type="entry name" value="Znf_RING"/>
</dbReference>
<evidence type="ECO:0000256" key="3">
    <source>
        <dbReference type="PROSITE-ProRule" id="PRU00024"/>
    </source>
</evidence>
<evidence type="ECO:0000259" key="5">
    <source>
        <dbReference type="PROSITE" id="PS50119"/>
    </source>
</evidence>
<dbReference type="PROSITE" id="PS50089">
    <property type="entry name" value="ZF_RING_2"/>
    <property type="match status" value="1"/>
</dbReference>
<accession>A0A2G8L8X8</accession>
<dbReference type="STRING" id="307972.A0A2G8L8X8"/>
<dbReference type="SUPFAM" id="SSF57845">
    <property type="entry name" value="B-box zinc-binding domain"/>
    <property type="match status" value="1"/>
</dbReference>
<feature type="domain" description="B box-type" evidence="5">
    <location>
        <begin position="63"/>
        <end position="105"/>
    </location>
</feature>
<feature type="domain" description="RING-type" evidence="4">
    <location>
        <begin position="9"/>
        <end position="50"/>
    </location>
</feature>
<comment type="caution">
    <text evidence="6">The sequence shown here is derived from an EMBL/GenBank/DDBJ whole genome shotgun (WGS) entry which is preliminary data.</text>
</comment>
<keyword evidence="1 3" id="KW-0479">Metal-binding</keyword>